<dbReference type="KEGG" id="vg:26643833"/>
<proteinExistence type="predicted"/>
<protein>
    <submittedName>
        <fullName evidence="1">Uncharacterized protein 305</fullName>
    </submittedName>
</protein>
<evidence type="ECO:0000313" key="2">
    <source>
        <dbReference type="Proteomes" id="UP000008388"/>
    </source>
</evidence>
<reference evidence="1 2" key="1">
    <citation type="journal article" date="2011" name="Microbiology">
        <title>The Pseudomonas aeruginosa generalized transducing phage phiPA3 is a new member of the phiKZ-like group of 'jumbo' phages, and infects model laboratory strains and clinical isolates from cystic fibrosis patients.</title>
        <authorList>
            <person name="Monson R."/>
            <person name="Foulds I."/>
            <person name="Foweraker J."/>
            <person name="Welch M."/>
            <person name="Salmond G.P."/>
        </authorList>
    </citation>
    <scope>NUCLEOTIDE SEQUENCE [LARGE SCALE GENOMIC DNA]</scope>
</reference>
<keyword evidence="2" id="KW-1185">Reference proteome</keyword>
<gene>
    <name evidence="1" type="primary">305</name>
</gene>
<dbReference type="RefSeq" id="YP_009217384.1">
    <property type="nucleotide sequence ID" value="NC_028999.1"/>
</dbReference>
<dbReference type="Proteomes" id="UP000008388">
    <property type="component" value="Segment"/>
</dbReference>
<dbReference type="GeneID" id="26643833"/>
<sequence>MDSTIHVAYSYSIIRLCQDSPRTSHTRRRSWSVQRNSYKESNGEYLRYPSKADAITGWFSATNARIAKKQAKRYLKLNINKFKEQVQA</sequence>
<accession>F8SJE1</accession>
<evidence type="ECO:0000313" key="1">
    <source>
        <dbReference type="EMBL" id="AEH03728.1"/>
    </source>
</evidence>
<name>F8SJE1_BPPA3</name>
<dbReference type="EMBL" id="HQ630627">
    <property type="protein sequence ID" value="AEH03728.1"/>
    <property type="molecule type" value="Genomic_DNA"/>
</dbReference>
<organism evidence="1 2">
    <name type="scientific">Pseudomonas phage PhiPA3</name>
    <name type="common">Pseudomonas aeruginosa phage PhiPA3</name>
    <dbReference type="NCBI Taxonomy" id="998086"/>
    <lineage>
        <taxon>Viruses</taxon>
        <taxon>Duplodnaviria</taxon>
        <taxon>Heunggongvirae</taxon>
        <taxon>Uroviricota</taxon>
        <taxon>Caudoviricetes</taxon>
        <taxon>Chimalliviridae</taxon>
        <taxon>Miltoncavirus</taxon>
        <taxon>Miltoncavirus PhiPA3</taxon>
    </lineage>
</organism>
<organismHost>
    <name type="scientific">Pseudomonas aeruginosa</name>
    <dbReference type="NCBI Taxonomy" id="287"/>
</organismHost>